<evidence type="ECO:0000256" key="3">
    <source>
        <dbReference type="SAM" id="MobiDB-lite"/>
    </source>
</evidence>
<evidence type="ECO:0000313" key="6">
    <source>
        <dbReference type="Proteomes" id="UP000008021"/>
    </source>
</evidence>
<dbReference type="Gramene" id="OMERI09G08930.1">
    <property type="protein sequence ID" value="OMERI09G08930.1"/>
    <property type="gene ID" value="OMERI09G08930"/>
</dbReference>
<dbReference type="eggNOG" id="KOG1515">
    <property type="taxonomic scope" value="Eukaryota"/>
</dbReference>
<protein>
    <recommendedName>
        <fullName evidence="4">Alpha/beta hydrolase fold-3 domain-containing protein</fullName>
    </recommendedName>
</protein>
<dbReference type="GO" id="GO:0016787">
    <property type="term" value="F:hydrolase activity"/>
    <property type="evidence" value="ECO:0007669"/>
    <property type="project" value="UniProtKB-KW"/>
</dbReference>
<evidence type="ECO:0000259" key="4">
    <source>
        <dbReference type="Pfam" id="PF07859"/>
    </source>
</evidence>
<dbReference type="AlphaFoldDB" id="A0A0E0ESJ0"/>
<feature type="domain" description="Alpha/beta hydrolase fold-3" evidence="4">
    <location>
        <begin position="132"/>
        <end position="345"/>
    </location>
</feature>
<proteinExistence type="inferred from homology"/>
<comment type="similarity">
    <text evidence="1">Belongs to the 'GDXG' lipolytic enzyme family.</text>
</comment>
<evidence type="ECO:0000313" key="5">
    <source>
        <dbReference type="EnsemblPlants" id="OMERI09G08930.1"/>
    </source>
</evidence>
<reference evidence="5" key="1">
    <citation type="submission" date="2015-04" db="UniProtKB">
        <authorList>
            <consortium name="EnsemblPlants"/>
        </authorList>
    </citation>
    <scope>IDENTIFICATION</scope>
</reference>
<dbReference type="InterPro" id="IPR029058">
    <property type="entry name" value="AB_hydrolase_fold"/>
</dbReference>
<keyword evidence="6" id="KW-1185">Reference proteome</keyword>
<dbReference type="Gene3D" id="3.40.50.1820">
    <property type="entry name" value="alpha/beta hydrolase"/>
    <property type="match status" value="1"/>
</dbReference>
<evidence type="ECO:0000256" key="1">
    <source>
        <dbReference type="ARBA" id="ARBA00010515"/>
    </source>
</evidence>
<reference evidence="5" key="2">
    <citation type="submission" date="2018-05" db="EMBL/GenBank/DDBJ databases">
        <title>OmerRS3 (Oryza meridionalis Reference Sequence Version 3).</title>
        <authorList>
            <person name="Zhang J."/>
            <person name="Kudrna D."/>
            <person name="Lee S."/>
            <person name="Talag J."/>
            <person name="Welchert J."/>
            <person name="Wing R.A."/>
        </authorList>
    </citation>
    <scope>NUCLEOTIDE SEQUENCE [LARGE SCALE GENOMIC DNA]</scope>
    <source>
        <strain evidence="5">cv. OR44</strain>
    </source>
</reference>
<dbReference type="Pfam" id="PF07859">
    <property type="entry name" value="Abhydrolase_3"/>
    <property type="match status" value="1"/>
</dbReference>
<dbReference type="STRING" id="40149.A0A0E0ESJ0"/>
<dbReference type="SUPFAM" id="SSF53474">
    <property type="entry name" value="alpha/beta-Hydrolases"/>
    <property type="match status" value="1"/>
</dbReference>
<dbReference type="PANTHER" id="PTHR23024">
    <property type="entry name" value="ARYLACETAMIDE DEACETYLASE"/>
    <property type="match status" value="1"/>
</dbReference>
<evidence type="ECO:0000256" key="2">
    <source>
        <dbReference type="ARBA" id="ARBA00022801"/>
    </source>
</evidence>
<keyword evidence="2" id="KW-0378">Hydrolase</keyword>
<dbReference type="Proteomes" id="UP000008021">
    <property type="component" value="Chromosome 9"/>
</dbReference>
<dbReference type="InterPro" id="IPR050466">
    <property type="entry name" value="Carboxylest/Gibb_receptor"/>
</dbReference>
<accession>A0A0E0ESJ0</accession>
<dbReference type="PROSITE" id="PS01173">
    <property type="entry name" value="LIPASE_GDXG_HIS"/>
    <property type="match status" value="1"/>
</dbReference>
<dbReference type="InterPro" id="IPR002168">
    <property type="entry name" value="Lipase_GDXG_HIS_AS"/>
</dbReference>
<sequence>MKYVDVGDRYPPLPRHTATDLVPPKGHRARASYSCSMRTSSKSSPSPAPAPARGNIAVDLRPFLVEFNDGRRWILVRHETVAASSDDKTRSANGVPTKDVVIDDETGVSVRVFLPVDAAAAAAAAGRRLPLVVYVHGGAFCTGSASARMFHDYAESLSARAAAVVVSVDYRLAPAHPVPAAYNDAWAALRWAASRRLSDDTWVGDYADLSCVFLAGESVGANIVHNVAVRAGAATRNAGEVFDDDDDIDIEGMILLQPYFWGTERLPCETRTREPPPMLLPERIDALWPYVTAGNNNNGSDDPRIDPPAEAIASLPCRRALVSVATEDVLRDRGRRYAAARGAARRRWCVEHCFHLLPEFGSHAETGVLMDRVAMFIAKGKTPPPISMLMEEERATKKTRSSAVVPACWRVPRGPRCTAQAVVGLRRAGFGVGNMIRLPSKAQKYHRVPAIALRRSVLQTRTREGPASHEHKQDHIAVDLFPFLRANVQGRPRQEVYVRHTSVPASSSDEIRSPNGVVTIPGVSVRLFLPAAAACRRLPLVCLRPWRRVLYRERLRAPRCSTATRSHSPRAPRQSPSPSTTASRRSTPVPAAYDDAWAALRWVASRHTVQYPWVANHATCSSPARAPAPTSYGSAPPAVAPAAARTKASTSKVGWGTDRLPSETPAAWRATALKLRRPEMRDGAWGGGATLVESDGKDHCFHLSSKSGVKCGANLESF</sequence>
<feature type="compositionally biased region" description="Low complexity" evidence="3">
    <location>
        <begin position="32"/>
        <end position="45"/>
    </location>
</feature>
<feature type="compositionally biased region" description="Low complexity" evidence="3">
    <location>
        <begin position="565"/>
        <end position="588"/>
    </location>
</feature>
<feature type="region of interest" description="Disordered" evidence="3">
    <location>
        <begin position="1"/>
        <end position="53"/>
    </location>
</feature>
<name>A0A0E0ESJ0_9ORYZ</name>
<dbReference type="EnsemblPlants" id="OMERI09G08930.1">
    <property type="protein sequence ID" value="OMERI09G08930.1"/>
    <property type="gene ID" value="OMERI09G08930"/>
</dbReference>
<dbReference type="HOGENOM" id="CLU_385150_0_0_1"/>
<dbReference type="InterPro" id="IPR013094">
    <property type="entry name" value="AB_hydrolase_3"/>
</dbReference>
<organism evidence="5">
    <name type="scientific">Oryza meridionalis</name>
    <dbReference type="NCBI Taxonomy" id="40149"/>
    <lineage>
        <taxon>Eukaryota</taxon>
        <taxon>Viridiplantae</taxon>
        <taxon>Streptophyta</taxon>
        <taxon>Embryophyta</taxon>
        <taxon>Tracheophyta</taxon>
        <taxon>Spermatophyta</taxon>
        <taxon>Magnoliopsida</taxon>
        <taxon>Liliopsida</taxon>
        <taxon>Poales</taxon>
        <taxon>Poaceae</taxon>
        <taxon>BOP clade</taxon>
        <taxon>Oryzoideae</taxon>
        <taxon>Oryzeae</taxon>
        <taxon>Oryzinae</taxon>
        <taxon>Oryza</taxon>
    </lineage>
</organism>
<dbReference type="PANTHER" id="PTHR23024:SF563">
    <property type="entry name" value="OS09G0435700 PROTEIN"/>
    <property type="match status" value="1"/>
</dbReference>
<feature type="region of interest" description="Disordered" evidence="3">
    <location>
        <begin position="559"/>
        <end position="588"/>
    </location>
</feature>